<organism evidence="5">
    <name type="scientific">Haptolina brevifila</name>
    <dbReference type="NCBI Taxonomy" id="156173"/>
    <lineage>
        <taxon>Eukaryota</taxon>
        <taxon>Haptista</taxon>
        <taxon>Haptophyta</taxon>
        <taxon>Prymnesiophyceae</taxon>
        <taxon>Prymnesiales</taxon>
        <taxon>Prymnesiaceae</taxon>
        <taxon>Haptolina</taxon>
    </lineage>
</organism>
<evidence type="ECO:0000313" key="5">
    <source>
        <dbReference type="EMBL" id="CAD9468709.1"/>
    </source>
</evidence>
<reference evidence="5" key="1">
    <citation type="submission" date="2021-01" db="EMBL/GenBank/DDBJ databases">
        <authorList>
            <person name="Corre E."/>
            <person name="Pelletier E."/>
            <person name="Niang G."/>
            <person name="Scheremetjew M."/>
            <person name="Finn R."/>
            <person name="Kale V."/>
            <person name="Holt S."/>
            <person name="Cochrane G."/>
            <person name="Meng A."/>
            <person name="Brown T."/>
            <person name="Cohen L."/>
        </authorList>
    </citation>
    <scope>NUCLEOTIDE SEQUENCE</scope>
    <source>
        <strain evidence="5">UTEX LB 985</strain>
    </source>
</reference>
<dbReference type="AlphaFoldDB" id="A0A7S2DZD2"/>
<dbReference type="SUPFAM" id="SSF52467">
    <property type="entry name" value="DHS-like NAD/FAD-binding domain"/>
    <property type="match status" value="1"/>
</dbReference>
<dbReference type="InterPro" id="IPR050134">
    <property type="entry name" value="NAD-dep_sirtuin_deacylases"/>
</dbReference>
<evidence type="ECO:0000256" key="2">
    <source>
        <dbReference type="ARBA" id="ARBA00023027"/>
    </source>
</evidence>
<sequence>MINMTNTENMHWHGKHGSPSWEPPTCVTQFGVAARDYCADKIMAHEYQDCETVLKEKVKTLAGLVRKSKQLVAFTGAGISTAAGIDDYASKAKGESVTAAGKPIVKDWKDARPTKSHRVLAALHTAGHLKHWIQQNHDSLPQKAGYPQHCLNEIHGSMHDPANPIVPYEGTLRNDLFDWLHEWQTRADLVVAMGTSLSGFNVDSIADAAGSPSHRGLGLVIINLQQTPYDDRCALRIFGRLDSVLELLAVELAIDERVLPMDHDFVPDIAPGALIEDDMVKVPFDGETGEPVPDEPTRWATWDLRIGSRVKLTGGTYEGDVGTVMNKRTDGAYRIRFEDSINPTFNVKRRPFSLWLGSWWLQEASHGHGITPGGRIPFVNVPGGPLA</sequence>
<protein>
    <recommendedName>
        <fullName evidence="4">Deacetylase sirtuin-type domain-containing protein</fullName>
    </recommendedName>
</protein>
<dbReference type="Gene3D" id="3.40.50.1220">
    <property type="entry name" value="TPP-binding domain"/>
    <property type="match status" value="1"/>
</dbReference>
<dbReference type="PROSITE" id="PS50305">
    <property type="entry name" value="SIRTUIN"/>
    <property type="match status" value="1"/>
</dbReference>
<dbReference type="EMBL" id="HBGU01040248">
    <property type="protein sequence ID" value="CAD9468709.1"/>
    <property type="molecule type" value="Transcribed_RNA"/>
</dbReference>
<dbReference type="InterPro" id="IPR029035">
    <property type="entry name" value="DHS-like_NAD/FAD-binding_dom"/>
</dbReference>
<keyword evidence="2" id="KW-0520">NAD</keyword>
<dbReference type="GO" id="GO:0005634">
    <property type="term" value="C:nucleus"/>
    <property type="evidence" value="ECO:0007669"/>
    <property type="project" value="TreeGrafter"/>
</dbReference>
<evidence type="ECO:0000256" key="1">
    <source>
        <dbReference type="ARBA" id="ARBA00022679"/>
    </source>
</evidence>
<dbReference type="Pfam" id="PF02146">
    <property type="entry name" value="SIR2"/>
    <property type="match status" value="1"/>
</dbReference>
<dbReference type="PANTHER" id="PTHR11085">
    <property type="entry name" value="NAD-DEPENDENT PROTEIN DEACYLASE SIRTUIN-5, MITOCHONDRIAL-RELATED"/>
    <property type="match status" value="1"/>
</dbReference>
<evidence type="ECO:0000259" key="4">
    <source>
        <dbReference type="PROSITE" id="PS50305"/>
    </source>
</evidence>
<gene>
    <name evidence="5" type="ORF">CBRE1094_LOCUS21953</name>
</gene>
<dbReference type="GO" id="GO:0017136">
    <property type="term" value="F:histone deacetylase activity, NAD-dependent"/>
    <property type="evidence" value="ECO:0007669"/>
    <property type="project" value="TreeGrafter"/>
</dbReference>
<dbReference type="InterPro" id="IPR026590">
    <property type="entry name" value="Ssirtuin_cat_dom"/>
</dbReference>
<comment type="caution">
    <text evidence="3">Lacks conserved residue(s) required for the propagation of feature annotation.</text>
</comment>
<feature type="domain" description="Deacetylase sirtuin-type" evidence="4">
    <location>
        <begin position="51"/>
        <end position="256"/>
    </location>
</feature>
<dbReference type="PANTHER" id="PTHR11085:SF10">
    <property type="entry name" value="NAD-DEPENDENT PROTEIN DEACYLASE SIRTUIN-5, MITOCHONDRIAL-RELATED"/>
    <property type="match status" value="1"/>
</dbReference>
<name>A0A7S2DZD2_9EUKA</name>
<dbReference type="InterPro" id="IPR003000">
    <property type="entry name" value="Sirtuin"/>
</dbReference>
<evidence type="ECO:0000256" key="3">
    <source>
        <dbReference type="PROSITE-ProRule" id="PRU00236"/>
    </source>
</evidence>
<accession>A0A7S2DZD2</accession>
<proteinExistence type="predicted"/>
<keyword evidence="1" id="KW-0808">Transferase</keyword>
<dbReference type="GO" id="GO:0070403">
    <property type="term" value="F:NAD+ binding"/>
    <property type="evidence" value="ECO:0007669"/>
    <property type="project" value="InterPro"/>
</dbReference>